<feature type="domain" description="Integrase catalytic" evidence="3">
    <location>
        <begin position="509"/>
        <end position="683"/>
    </location>
</feature>
<keyword evidence="1" id="KW-0378">Hydrolase</keyword>
<dbReference type="CDD" id="cd09272">
    <property type="entry name" value="RNase_HI_RT_Ty1"/>
    <property type="match status" value="1"/>
</dbReference>
<dbReference type="PANTHER" id="PTHR11439">
    <property type="entry name" value="GAG-POL-RELATED RETROTRANSPOSON"/>
    <property type="match status" value="1"/>
</dbReference>
<gene>
    <name evidence="4" type="ORF">KK1_019599</name>
</gene>
<dbReference type="PANTHER" id="PTHR11439:SF498">
    <property type="entry name" value="DNAK FAMILY PROTEIN"/>
    <property type="match status" value="1"/>
</dbReference>
<sequence length="1394" mass="157236">MVVSLETKNKEKFIDGTLSCPPITDPLHEAWRRSNRMVMSWLTRSMTPSIKQSVMWMDTALEIWRDLKDRFSHADKFRICDLQDQILACRQGDFSVSEYYTKLKILWKELELYRCVLTCTCLTPCKCGLLSKLHKEREDDYVIRFLRGLNESYAQVRSQIMMLDPMPSIVKTFSMVLQHEREFIGLIPKHSVPDSLAFAAMSTNQPRFNSSDRTNSNASKNNSKNNKFCEKCKKTNHTIETCYFRIGFPAGYRKNKTNNKASASLVEVDSNASLPHLDLDGSPTNDQFTFSKDQYHALLALLQHTKAHSSLVNHSSVHNSGTSSAFNHWIVDSGATDHICPTKSLFHDLRATKPIPIKLPNSTTVIANFSGNIHIGDLLLADVLFVPEFSVSLISVPKLVSTIDCMAVFCDSHCFFFQKSHFKMIGAARKIDGLYCLEESNDLNCTKVLQHSVINKSNISVVNAVNTGALWHHRLGHTSNSILQLLSSQYNDIIYKNCTPCDTCHFAKHKKLPFPVCISKSSHLFELLHADIWGPLHTISIDGHKYFLTLVDDFSRFTWVHLLKSKAEVKTVLPKFIHLIENQFGIKLKRLRSDNGKEFFLTDFFSSKGIFHETSCIETPQQNGIVERKHQHILNVARALLFQSGLSSVFWSYAIKHAVHLINRLPTPFLENKSPYESVFGKIPDLSTLRVFGCLAFANTITSGITKLDKRASKCIFLGFKPGVKGYLLFNLTTKSFLLSRNVIFYESHFPYASNSPSVSNNHTTGTTASQQSFDSLIAFDIISAIPNNVTSDIVSSNIDHNAVEPVLQFNDDSNDAVQIVDQPTRISTRPRKPPAYLSDYDCPTLSSANTSCCTPYPLHSYLSYSNCSDSHTAFCMSLSATIEPTSFKEACKHDHWQQAMLAEIQALERNKTWSLVRLPPKKRVVGCKWVYKTKLNADGSIERHKARLVAKGFTQTEGMDFFETFSPVVKLTTVRFLLSVAVSHNWFLHQLDVDNAFLHGDLDVEVYMKPPPGLILPEPHLVCKLHKSLYGLRQASRQGNSKLTSALISYGFSQSPADHSLFIRHSSTSFTALLVYVDDIVLTGDSIQDIVAVKKFLHHEFRIKDLGNLKLFLGFDVARSQQGLILNQRKYCLDILAEFGFTGCKPANSPSNPTVKLKDDEGDLVQDPTAYRRLIGKLQYLTNTRPDISFAVQQVSQFMSKPRYSHLNAAFRILKYLKGCPGLGLFYPSANPHRIQAFSDSDWATCCITRKSTTGYCVFYGNCLISWKSKKQSTVSRSSTEAEYRALASVACELQWLKYVADDLCLQIPLPFPTFCDNQSAIQLAKNPSFHERTKHIEVDCHLIRAKILDGLIVLSHVPSKHQLADMFTKSLYPGPFNVNLSKMGLLNIHHPS</sequence>
<accession>A0A151TD74</accession>
<evidence type="ECO:0000256" key="1">
    <source>
        <dbReference type="ARBA" id="ARBA00022750"/>
    </source>
</evidence>
<feature type="compositionally biased region" description="Low complexity" evidence="2">
    <location>
        <begin position="215"/>
        <end position="226"/>
    </location>
</feature>
<dbReference type="Proteomes" id="UP000075243">
    <property type="component" value="Chromosome 7"/>
</dbReference>
<dbReference type="InterPro" id="IPR012337">
    <property type="entry name" value="RNaseH-like_sf"/>
</dbReference>
<dbReference type="Gene3D" id="3.30.420.10">
    <property type="entry name" value="Ribonuclease H-like superfamily/Ribonuclease H"/>
    <property type="match status" value="1"/>
</dbReference>
<dbReference type="PROSITE" id="PS50994">
    <property type="entry name" value="INTEGRASE"/>
    <property type="match status" value="1"/>
</dbReference>
<dbReference type="GO" id="GO:0015074">
    <property type="term" value="P:DNA integration"/>
    <property type="evidence" value="ECO:0007669"/>
    <property type="project" value="InterPro"/>
</dbReference>
<dbReference type="Gramene" id="C.cajan_19046.t">
    <property type="protein sequence ID" value="C.cajan_19046.t.cds1"/>
    <property type="gene ID" value="C.cajan_19046"/>
</dbReference>
<keyword evidence="1" id="KW-0645">Protease</keyword>
<dbReference type="Pfam" id="PF07727">
    <property type="entry name" value="RVT_2"/>
    <property type="match status" value="1"/>
</dbReference>
<dbReference type="Pfam" id="PF25597">
    <property type="entry name" value="SH3_retrovirus"/>
    <property type="match status" value="1"/>
</dbReference>
<dbReference type="InterPro" id="IPR036397">
    <property type="entry name" value="RNaseH_sf"/>
</dbReference>
<dbReference type="InterPro" id="IPR057670">
    <property type="entry name" value="SH3_retrovirus"/>
</dbReference>
<dbReference type="InterPro" id="IPR043502">
    <property type="entry name" value="DNA/RNA_pol_sf"/>
</dbReference>
<keyword evidence="1" id="KW-0064">Aspartyl protease</keyword>
<dbReference type="Pfam" id="PF22936">
    <property type="entry name" value="Pol_BBD"/>
    <property type="match status" value="1"/>
</dbReference>
<evidence type="ECO:0000256" key="2">
    <source>
        <dbReference type="SAM" id="MobiDB-lite"/>
    </source>
</evidence>
<dbReference type="EMBL" id="CM003609">
    <property type="protein sequence ID" value="KYP64985.1"/>
    <property type="molecule type" value="Genomic_DNA"/>
</dbReference>
<evidence type="ECO:0000313" key="4">
    <source>
        <dbReference type="EMBL" id="KYP64985.1"/>
    </source>
</evidence>
<dbReference type="Pfam" id="PF13976">
    <property type="entry name" value="gag_pre-integrs"/>
    <property type="match status" value="1"/>
</dbReference>
<protein>
    <submittedName>
        <fullName evidence="4">Retrovirus-related Pol polyprotein from transposon TNT 1-94</fullName>
    </submittedName>
</protein>
<evidence type="ECO:0000313" key="5">
    <source>
        <dbReference type="Proteomes" id="UP000075243"/>
    </source>
</evidence>
<dbReference type="InterPro" id="IPR005162">
    <property type="entry name" value="Retrotrans_gag_dom"/>
</dbReference>
<name>A0A151TD74_CAJCA</name>
<dbReference type="InterPro" id="IPR001584">
    <property type="entry name" value="Integrase_cat-core"/>
</dbReference>
<dbReference type="InterPro" id="IPR054722">
    <property type="entry name" value="PolX-like_BBD"/>
</dbReference>
<dbReference type="GO" id="GO:0004190">
    <property type="term" value="F:aspartic-type endopeptidase activity"/>
    <property type="evidence" value="ECO:0007669"/>
    <property type="project" value="UniProtKB-KW"/>
</dbReference>
<dbReference type="Pfam" id="PF00665">
    <property type="entry name" value="rve"/>
    <property type="match status" value="1"/>
</dbReference>
<evidence type="ECO:0000259" key="3">
    <source>
        <dbReference type="PROSITE" id="PS50994"/>
    </source>
</evidence>
<dbReference type="InterPro" id="IPR013103">
    <property type="entry name" value="RVT_2"/>
</dbReference>
<feature type="region of interest" description="Disordered" evidence="2">
    <location>
        <begin position="206"/>
        <end position="227"/>
    </location>
</feature>
<dbReference type="InterPro" id="IPR025724">
    <property type="entry name" value="GAG-pre-integrase_dom"/>
</dbReference>
<dbReference type="Pfam" id="PF03732">
    <property type="entry name" value="Retrotrans_gag"/>
    <property type="match status" value="1"/>
</dbReference>
<dbReference type="GO" id="GO:0003676">
    <property type="term" value="F:nucleic acid binding"/>
    <property type="evidence" value="ECO:0007669"/>
    <property type="project" value="InterPro"/>
</dbReference>
<keyword evidence="5" id="KW-1185">Reference proteome</keyword>
<dbReference type="SUPFAM" id="SSF53098">
    <property type="entry name" value="Ribonuclease H-like"/>
    <property type="match status" value="1"/>
</dbReference>
<dbReference type="SUPFAM" id="SSF56672">
    <property type="entry name" value="DNA/RNA polymerases"/>
    <property type="match status" value="1"/>
</dbReference>
<reference evidence="4 5" key="1">
    <citation type="journal article" date="2012" name="Nat. Biotechnol.">
        <title>Draft genome sequence of pigeonpea (Cajanus cajan), an orphan legume crop of resource-poor farmers.</title>
        <authorList>
            <person name="Varshney R.K."/>
            <person name="Chen W."/>
            <person name="Li Y."/>
            <person name="Bharti A.K."/>
            <person name="Saxena R.K."/>
            <person name="Schlueter J.A."/>
            <person name="Donoghue M.T."/>
            <person name="Azam S."/>
            <person name="Fan G."/>
            <person name="Whaley A.M."/>
            <person name="Farmer A.D."/>
            <person name="Sheridan J."/>
            <person name="Iwata A."/>
            <person name="Tuteja R."/>
            <person name="Penmetsa R.V."/>
            <person name="Wu W."/>
            <person name="Upadhyaya H.D."/>
            <person name="Yang S.P."/>
            <person name="Shah T."/>
            <person name="Saxena K.B."/>
            <person name="Michael T."/>
            <person name="McCombie W.R."/>
            <person name="Yang B."/>
            <person name="Zhang G."/>
            <person name="Yang H."/>
            <person name="Wang J."/>
            <person name="Spillane C."/>
            <person name="Cook D.R."/>
            <person name="May G.D."/>
            <person name="Xu X."/>
            <person name="Jackson S.A."/>
        </authorList>
    </citation>
    <scope>NUCLEOTIDE SEQUENCE [LARGE SCALE GENOMIC DNA]</scope>
    <source>
        <strain evidence="5">cv. Asha</strain>
    </source>
</reference>
<proteinExistence type="predicted"/>
<organism evidence="4 5">
    <name type="scientific">Cajanus cajan</name>
    <name type="common">Pigeon pea</name>
    <name type="synonym">Cajanus indicus</name>
    <dbReference type="NCBI Taxonomy" id="3821"/>
    <lineage>
        <taxon>Eukaryota</taxon>
        <taxon>Viridiplantae</taxon>
        <taxon>Streptophyta</taxon>
        <taxon>Embryophyta</taxon>
        <taxon>Tracheophyta</taxon>
        <taxon>Spermatophyta</taxon>
        <taxon>Magnoliopsida</taxon>
        <taxon>eudicotyledons</taxon>
        <taxon>Gunneridae</taxon>
        <taxon>Pentapetalae</taxon>
        <taxon>rosids</taxon>
        <taxon>fabids</taxon>
        <taxon>Fabales</taxon>
        <taxon>Fabaceae</taxon>
        <taxon>Papilionoideae</taxon>
        <taxon>50 kb inversion clade</taxon>
        <taxon>NPAAA clade</taxon>
        <taxon>indigoferoid/millettioid clade</taxon>
        <taxon>Phaseoleae</taxon>
        <taxon>Cajanus</taxon>
    </lineage>
</organism>